<dbReference type="STRING" id="7370.A0A1I8NG82"/>
<dbReference type="eggNOG" id="ENOG502S9KT">
    <property type="taxonomic scope" value="Eukaryota"/>
</dbReference>
<organism evidence="2">
    <name type="scientific">Musca domestica</name>
    <name type="common">House fly</name>
    <dbReference type="NCBI Taxonomy" id="7370"/>
    <lineage>
        <taxon>Eukaryota</taxon>
        <taxon>Metazoa</taxon>
        <taxon>Ecdysozoa</taxon>
        <taxon>Arthropoda</taxon>
        <taxon>Hexapoda</taxon>
        <taxon>Insecta</taxon>
        <taxon>Pterygota</taxon>
        <taxon>Neoptera</taxon>
        <taxon>Endopterygota</taxon>
        <taxon>Diptera</taxon>
        <taxon>Brachycera</taxon>
        <taxon>Muscomorpha</taxon>
        <taxon>Muscoidea</taxon>
        <taxon>Muscidae</taxon>
        <taxon>Musca</taxon>
    </lineage>
</organism>
<dbReference type="RefSeq" id="XP_005185518.1">
    <property type="nucleotide sequence ID" value="XM_005185461.3"/>
</dbReference>
<dbReference type="RefSeq" id="XP_058982709.1">
    <property type="nucleotide sequence ID" value="XM_059126726.1"/>
</dbReference>
<evidence type="ECO:0000313" key="7">
    <source>
        <dbReference type="RefSeq" id="XP_005185519.1"/>
    </source>
</evidence>
<dbReference type="Proteomes" id="UP001652621">
    <property type="component" value="Unplaced"/>
</dbReference>
<dbReference type="GeneID" id="101898723"/>
<evidence type="ECO:0000313" key="2">
    <source>
        <dbReference type="EnsemblMetazoa" id="MDOA014803-PE"/>
    </source>
</evidence>
<dbReference type="PANTHER" id="PTHR16260">
    <property type="entry name" value="SIMILAR TO 1700123O20RIK PROTEIN"/>
    <property type="match status" value="1"/>
</dbReference>
<dbReference type="VEuPathDB" id="VectorBase:MDOMA2_019039"/>
<dbReference type="Pfam" id="PF14969">
    <property type="entry name" value="DUF4508"/>
    <property type="match status" value="1"/>
</dbReference>
<reference evidence="4 5" key="2">
    <citation type="submission" date="2025-04" db="UniProtKB">
        <authorList>
            <consortium name="RefSeq"/>
        </authorList>
    </citation>
    <scope>IDENTIFICATION</scope>
    <source>
        <strain evidence="4 5">Aabys</strain>
        <tissue evidence="9">Whole body</tissue>
    </source>
</reference>
<dbReference type="RefSeq" id="XP_005185517.1">
    <property type="nucleotide sequence ID" value="XM_005185460.3"/>
</dbReference>
<dbReference type="InterPro" id="IPR028019">
    <property type="entry name" value="DUF4508"/>
</dbReference>
<keyword evidence="3" id="KW-1185">Reference proteome</keyword>
<evidence type="ECO:0000313" key="5">
    <source>
        <dbReference type="RefSeq" id="XP_005185517.1"/>
    </source>
</evidence>
<dbReference type="EnsemblMetazoa" id="MDOA014803-RB">
    <property type="protein sequence ID" value="MDOA014803-PB"/>
    <property type="gene ID" value="MDOA014803"/>
</dbReference>
<dbReference type="EnsemblMetazoa" id="MDOA014803-RE">
    <property type="protein sequence ID" value="MDOA014803-PE"/>
    <property type="gene ID" value="MDOA014803"/>
</dbReference>
<evidence type="ECO:0000313" key="8">
    <source>
        <dbReference type="RefSeq" id="XP_019893011.1"/>
    </source>
</evidence>
<evidence type="ECO:0000313" key="9">
    <source>
        <dbReference type="RefSeq" id="XP_058982709.1"/>
    </source>
</evidence>
<feature type="region of interest" description="Disordered" evidence="1">
    <location>
        <begin position="262"/>
        <end position="285"/>
    </location>
</feature>
<dbReference type="EnsemblMetazoa" id="MDOA014803-RD">
    <property type="protein sequence ID" value="MDOA014803-PD"/>
    <property type="gene ID" value="MDOA014803"/>
</dbReference>
<evidence type="ECO:0000313" key="4">
    <source>
        <dbReference type="RefSeq" id="XP_005185516.1"/>
    </source>
</evidence>
<dbReference type="PANTHER" id="PTHR16260:SF3">
    <property type="entry name" value="CHROMOSOME 14 OPEN READING FRAME 119-LIKE-RELATED"/>
    <property type="match status" value="1"/>
</dbReference>
<feature type="compositionally biased region" description="Low complexity" evidence="1">
    <location>
        <begin position="267"/>
        <end position="285"/>
    </location>
</feature>
<dbReference type="OrthoDB" id="6514241at2759"/>
<protein>
    <submittedName>
        <fullName evidence="4 5">Protein PFC0760c</fullName>
    </submittedName>
</protein>
<gene>
    <name evidence="2" type="primary">101898723</name>
    <name evidence="4 5 6 7 8 9" type="synonym">LOC101898723</name>
</gene>
<dbReference type="RefSeq" id="XP_005185516.1">
    <property type="nucleotide sequence ID" value="XM_005185459.3"/>
</dbReference>
<feature type="region of interest" description="Disordered" evidence="1">
    <location>
        <begin position="153"/>
        <end position="173"/>
    </location>
</feature>
<proteinExistence type="predicted"/>
<dbReference type="RefSeq" id="XP_005185519.1">
    <property type="nucleotide sequence ID" value="XM_005185462.3"/>
</dbReference>
<dbReference type="KEGG" id="mde:101898723"/>
<accession>A0A1I8NG82</accession>
<reference evidence="2" key="1">
    <citation type="submission" date="2020-05" db="UniProtKB">
        <authorList>
            <consortium name="EnsemblMetazoa"/>
        </authorList>
    </citation>
    <scope>IDENTIFICATION</scope>
    <source>
        <strain evidence="2">Aabys</strain>
    </source>
</reference>
<dbReference type="EnsemblMetazoa" id="MDOA014803-RC">
    <property type="protein sequence ID" value="MDOA014803-PC"/>
    <property type="gene ID" value="MDOA014803"/>
</dbReference>
<evidence type="ECO:0000313" key="3">
    <source>
        <dbReference type="Proteomes" id="UP001652621"/>
    </source>
</evidence>
<dbReference type="RefSeq" id="XP_019893011.1">
    <property type="nucleotide sequence ID" value="XM_020037452.1"/>
</dbReference>
<feature type="region of interest" description="Disordered" evidence="1">
    <location>
        <begin position="221"/>
        <end position="244"/>
    </location>
</feature>
<dbReference type="AlphaFoldDB" id="A0A1I8NG82"/>
<dbReference type="VEuPathDB" id="VectorBase:MDOA014803"/>
<evidence type="ECO:0000313" key="6">
    <source>
        <dbReference type="RefSeq" id="XP_005185518.1"/>
    </source>
</evidence>
<sequence length="315" mass="35505">MSMNNLTIDGEFRYIIQWFNEWSELQRDDFIPIMVDYLTDTDHASTASNATAATINMNGLENHMERSLNISDKPMSLFQCRIKLFCQWNRRWPTEFKEKLQQKISEIDNKVGERIKEEVTKKHNGCGSLTNGYATESNDADDIHNYDTMVKEHHTPHVSQSNQNDSHLKEDHQMQQQQDVIVVTNSVTLNDPMREVLSNETSVDDIEPNDQQVNINRAAGVEDNNDNVAHDNNLNEDSNNSHAREPVEQVVQMRNLQISEDGHEDVTASASASVQQQQQPSPHTTVASVPVTVTVNPVVVAAQSMATNAEVPLVA</sequence>
<name>A0A1I8NG82_MUSDO</name>
<evidence type="ECO:0000256" key="1">
    <source>
        <dbReference type="SAM" id="MobiDB-lite"/>
    </source>
</evidence>